<comment type="catalytic activity">
    <reaction evidence="1">
        <text>ATP + protein L-histidine = ADP + protein N-phospho-L-histidine.</text>
        <dbReference type="EC" id="2.7.13.3"/>
    </reaction>
</comment>
<dbReference type="KEGG" id="fld:ABNE31_13685"/>
<name>A0AAU7MWP8_9FLAO</name>
<dbReference type="InterPro" id="IPR036097">
    <property type="entry name" value="HisK_dim/P_sf"/>
</dbReference>
<feature type="transmembrane region" description="Helical" evidence="6">
    <location>
        <begin position="315"/>
        <end position="334"/>
    </location>
</feature>
<gene>
    <name evidence="8" type="ORF">ABNE31_13685</name>
</gene>
<evidence type="ECO:0000256" key="2">
    <source>
        <dbReference type="ARBA" id="ARBA00012438"/>
    </source>
</evidence>
<dbReference type="Gene3D" id="1.10.287.130">
    <property type="match status" value="1"/>
</dbReference>
<proteinExistence type="predicted"/>
<dbReference type="GO" id="GO:0030295">
    <property type="term" value="F:protein kinase activator activity"/>
    <property type="evidence" value="ECO:0007669"/>
    <property type="project" value="TreeGrafter"/>
</dbReference>
<dbReference type="InterPro" id="IPR050351">
    <property type="entry name" value="BphY/WalK/GraS-like"/>
</dbReference>
<keyword evidence="6" id="KW-1133">Transmembrane helix</keyword>
<feature type="domain" description="Histidine kinase VP0354-like sensor" evidence="7">
    <location>
        <begin position="85"/>
        <end position="199"/>
    </location>
</feature>
<dbReference type="SUPFAM" id="SSF47384">
    <property type="entry name" value="Homodimeric domain of signal transducing histidine kinase"/>
    <property type="match status" value="1"/>
</dbReference>
<feature type="coiled-coil region" evidence="5">
    <location>
        <begin position="446"/>
        <end position="478"/>
    </location>
</feature>
<evidence type="ECO:0000256" key="6">
    <source>
        <dbReference type="SAM" id="Phobius"/>
    </source>
</evidence>
<dbReference type="AlphaFoldDB" id="A0AAU7MWP8"/>
<evidence type="ECO:0000256" key="1">
    <source>
        <dbReference type="ARBA" id="ARBA00000085"/>
    </source>
</evidence>
<dbReference type="InterPro" id="IPR029151">
    <property type="entry name" value="Sensor-like_sf"/>
</dbReference>
<evidence type="ECO:0000256" key="5">
    <source>
        <dbReference type="SAM" id="Coils"/>
    </source>
</evidence>
<organism evidence="8">
    <name type="scientific">Flagellimonas sp. MMG031</name>
    <dbReference type="NCBI Taxonomy" id="3158549"/>
    <lineage>
        <taxon>Bacteria</taxon>
        <taxon>Pseudomonadati</taxon>
        <taxon>Bacteroidota</taxon>
        <taxon>Flavobacteriia</taxon>
        <taxon>Flavobacteriales</taxon>
        <taxon>Flavobacteriaceae</taxon>
        <taxon>Flagellimonas</taxon>
    </lineage>
</organism>
<dbReference type="GO" id="GO:0007234">
    <property type="term" value="P:osmosensory signaling via phosphorelay pathway"/>
    <property type="evidence" value="ECO:0007669"/>
    <property type="project" value="TreeGrafter"/>
</dbReference>
<evidence type="ECO:0000256" key="3">
    <source>
        <dbReference type="ARBA" id="ARBA00022679"/>
    </source>
</evidence>
<dbReference type="SUPFAM" id="SSF103190">
    <property type="entry name" value="Sensory domain-like"/>
    <property type="match status" value="1"/>
</dbReference>
<dbReference type="EC" id="2.7.13.3" evidence="2"/>
<dbReference type="RefSeq" id="WP_349351539.1">
    <property type="nucleotide sequence ID" value="NZ_CP157804.1"/>
</dbReference>
<dbReference type="SUPFAM" id="SSF55874">
    <property type="entry name" value="ATPase domain of HSP90 chaperone/DNA topoisomerase II/histidine kinase"/>
    <property type="match status" value="1"/>
</dbReference>
<keyword evidence="4" id="KW-0418">Kinase</keyword>
<keyword evidence="3" id="KW-0808">Transferase</keyword>
<dbReference type="EMBL" id="CP157804">
    <property type="protein sequence ID" value="XBQ22647.1"/>
    <property type="molecule type" value="Genomic_DNA"/>
</dbReference>
<keyword evidence="6" id="KW-0812">Transmembrane</keyword>
<accession>A0AAU7MWP8</accession>
<keyword evidence="5" id="KW-0175">Coiled coil</keyword>
<dbReference type="GO" id="GO:0000155">
    <property type="term" value="F:phosphorelay sensor kinase activity"/>
    <property type="evidence" value="ECO:0007669"/>
    <property type="project" value="InterPro"/>
</dbReference>
<evidence type="ECO:0000256" key="4">
    <source>
        <dbReference type="ARBA" id="ARBA00022777"/>
    </source>
</evidence>
<dbReference type="Gene3D" id="3.30.450.20">
    <property type="entry name" value="PAS domain"/>
    <property type="match status" value="1"/>
</dbReference>
<feature type="transmembrane region" description="Helical" evidence="6">
    <location>
        <begin position="6"/>
        <end position="25"/>
    </location>
</feature>
<sequence>MWRNILKAAVALYVPLLIFSLYWGYVQKQSLIQSMGSIQQRNILNKSYHLIDQSINLISITSFWSDINFPEAFSKTNPLDATFINNYIRIMQGYPIYDQLRFIDLHGDEVLRFERIALDSMAPKELQNKIDRDYIKRGLALERGQVYVSPIELNKENGVIEVPHRPVLRGVTQIFDGNDVQVGLAVVNFNMDNIFSFMKSRITEDNFFLLDTDGRIITSNLDFNTLAHQNKMTPKDSSIQKRLELKNLIFKKDTFFMENGSLWTYQNVRTGYERDVGMNRYAGMAEIVSDNDWAIVQEIPPTYIRSRLDTIRKNLILFNVLTLGVIGLIGFGYAHTQKEKRNFVAQLKRKNKELLASEAKLHESNKLVERSNEQLRVRNKQLEDFNYVVAHNLKAPVSSMNIIVDLLSKSPDQKTFEELFPKLETISSNIQTLTDDVQTYVSILNKRKLKLENINLLLKLKEVEKDFVERLLDEEEQNFTIEYHFDEWHALKCNRFYMRSILHNLLSNALKFRRPDVKSHIIFETAWEAARKFFM</sequence>
<dbReference type="PANTHER" id="PTHR42878:SF15">
    <property type="entry name" value="BACTERIOPHYTOCHROME"/>
    <property type="match status" value="1"/>
</dbReference>
<reference evidence="8" key="1">
    <citation type="submission" date="2024-05" db="EMBL/GenBank/DDBJ databases">
        <title>Draft Genome Sequences of Flagellimonas sp. MMG031 and Marinobacter sp. MMG032 Isolated from the dinoflagellate Symbiodinium pilosum.</title>
        <authorList>
            <person name="Shikuma N.J."/>
            <person name="Farrell M.V."/>
        </authorList>
    </citation>
    <scope>NUCLEOTIDE SEQUENCE</scope>
    <source>
        <strain evidence="8">MMG031</strain>
    </source>
</reference>
<dbReference type="InterPro" id="IPR036890">
    <property type="entry name" value="HATPase_C_sf"/>
</dbReference>
<evidence type="ECO:0000313" key="8">
    <source>
        <dbReference type="EMBL" id="XBQ22647.1"/>
    </source>
</evidence>
<protein>
    <recommendedName>
        <fullName evidence="2">histidine kinase</fullName>
        <ecNumber evidence="2">2.7.13.3</ecNumber>
    </recommendedName>
</protein>
<evidence type="ECO:0000259" key="7">
    <source>
        <dbReference type="Pfam" id="PF21623"/>
    </source>
</evidence>
<dbReference type="GO" id="GO:0000156">
    <property type="term" value="F:phosphorelay response regulator activity"/>
    <property type="evidence" value="ECO:0007669"/>
    <property type="project" value="TreeGrafter"/>
</dbReference>
<dbReference type="InterPro" id="IPR048760">
    <property type="entry name" value="VP0354-like_sensor_dom"/>
</dbReference>
<keyword evidence="6" id="KW-0472">Membrane</keyword>
<dbReference type="Pfam" id="PF21623">
    <property type="entry name" value="HK_sensor_dom_bact"/>
    <property type="match status" value="1"/>
</dbReference>
<dbReference type="PANTHER" id="PTHR42878">
    <property type="entry name" value="TWO-COMPONENT HISTIDINE KINASE"/>
    <property type="match status" value="1"/>
</dbReference>